<comment type="caution">
    <text evidence="1">The sequence shown here is derived from an EMBL/GenBank/DDBJ whole genome shotgun (WGS) entry which is preliminary data.</text>
</comment>
<keyword evidence="2" id="KW-1185">Reference proteome</keyword>
<evidence type="ECO:0000313" key="2">
    <source>
        <dbReference type="Proteomes" id="UP000719766"/>
    </source>
</evidence>
<accession>A0A9P7AP60</accession>
<dbReference type="AlphaFoldDB" id="A0A9P7AP60"/>
<reference evidence="1" key="1">
    <citation type="journal article" date="2020" name="New Phytol.">
        <title>Comparative genomics reveals dynamic genome evolution in host specialist ectomycorrhizal fungi.</title>
        <authorList>
            <person name="Lofgren L.A."/>
            <person name="Nguyen N.H."/>
            <person name="Vilgalys R."/>
            <person name="Ruytinx J."/>
            <person name="Liao H.L."/>
            <person name="Branco S."/>
            <person name="Kuo A."/>
            <person name="LaButti K."/>
            <person name="Lipzen A."/>
            <person name="Andreopoulos W."/>
            <person name="Pangilinan J."/>
            <person name="Riley R."/>
            <person name="Hundley H."/>
            <person name="Na H."/>
            <person name="Barry K."/>
            <person name="Grigoriev I.V."/>
            <person name="Stajich J.E."/>
            <person name="Kennedy P.G."/>
        </authorList>
    </citation>
    <scope>NUCLEOTIDE SEQUENCE</scope>
    <source>
        <strain evidence="1">S12</strain>
    </source>
</reference>
<proteinExistence type="predicted"/>
<dbReference type="OrthoDB" id="2688964at2759"/>
<evidence type="ECO:0000313" key="1">
    <source>
        <dbReference type="EMBL" id="KAG1793505.1"/>
    </source>
</evidence>
<sequence>MLGPYRLIYKPPCFPQSLFTTSLIICLSTSKCQTLRNMQSNASSSKTPRRSIVRSLLQRITKKKDTKDPYPSFLDVSLLPVLGYYDIFNTTNRQVSAETEICQLGDDFFALDANDDLSSADK</sequence>
<name>A0A9P7AP60_9AGAM</name>
<gene>
    <name evidence="1" type="ORF">HD556DRAFT_1443620</name>
</gene>
<dbReference type="RefSeq" id="XP_041159930.1">
    <property type="nucleotide sequence ID" value="XM_041306644.1"/>
</dbReference>
<organism evidence="1 2">
    <name type="scientific">Suillus plorans</name>
    <dbReference type="NCBI Taxonomy" id="116603"/>
    <lineage>
        <taxon>Eukaryota</taxon>
        <taxon>Fungi</taxon>
        <taxon>Dikarya</taxon>
        <taxon>Basidiomycota</taxon>
        <taxon>Agaricomycotina</taxon>
        <taxon>Agaricomycetes</taxon>
        <taxon>Agaricomycetidae</taxon>
        <taxon>Boletales</taxon>
        <taxon>Suillineae</taxon>
        <taxon>Suillaceae</taxon>
        <taxon>Suillus</taxon>
    </lineage>
</organism>
<dbReference type="GeneID" id="64600408"/>
<dbReference type="Proteomes" id="UP000719766">
    <property type="component" value="Unassembled WGS sequence"/>
</dbReference>
<dbReference type="EMBL" id="JABBWE010000030">
    <property type="protein sequence ID" value="KAG1793505.1"/>
    <property type="molecule type" value="Genomic_DNA"/>
</dbReference>
<protein>
    <submittedName>
        <fullName evidence="1">Uncharacterized protein</fullName>
    </submittedName>
</protein>